<reference evidence="3" key="1">
    <citation type="submission" date="2020-11" db="EMBL/GenBank/DDBJ databases">
        <authorList>
            <person name="Tran Van P."/>
        </authorList>
    </citation>
    <scope>NUCLEOTIDE SEQUENCE</scope>
</reference>
<dbReference type="PROSITE" id="PS50980">
    <property type="entry name" value="COA_CT_NTER"/>
    <property type="match status" value="1"/>
</dbReference>
<accession>A0A7R9QCY4</accession>
<dbReference type="GO" id="GO:0016874">
    <property type="term" value="F:ligase activity"/>
    <property type="evidence" value="ECO:0007669"/>
    <property type="project" value="InterPro"/>
</dbReference>
<name>A0A7R9QCY4_9ACAR</name>
<organism evidence="3">
    <name type="scientific">Oppiella nova</name>
    <dbReference type="NCBI Taxonomy" id="334625"/>
    <lineage>
        <taxon>Eukaryota</taxon>
        <taxon>Metazoa</taxon>
        <taxon>Ecdysozoa</taxon>
        <taxon>Arthropoda</taxon>
        <taxon>Chelicerata</taxon>
        <taxon>Arachnida</taxon>
        <taxon>Acari</taxon>
        <taxon>Acariformes</taxon>
        <taxon>Sarcoptiformes</taxon>
        <taxon>Oribatida</taxon>
        <taxon>Brachypylina</taxon>
        <taxon>Oppioidea</taxon>
        <taxon>Oppiidae</taxon>
        <taxon>Oppiella</taxon>
    </lineage>
</organism>
<dbReference type="InterPro" id="IPR029045">
    <property type="entry name" value="ClpP/crotonase-like_dom_sf"/>
</dbReference>
<dbReference type="Pfam" id="PF07287">
    <property type="entry name" value="AtuA"/>
    <property type="match status" value="1"/>
</dbReference>
<dbReference type="PANTHER" id="PTHR47708:SF2">
    <property type="entry name" value="SI:CH73-132F6.5"/>
    <property type="match status" value="1"/>
</dbReference>
<dbReference type="InterPro" id="IPR002347">
    <property type="entry name" value="SDR_fam"/>
</dbReference>
<evidence type="ECO:0008006" key="5">
    <source>
        <dbReference type="Google" id="ProtNLM"/>
    </source>
</evidence>
<dbReference type="SUPFAM" id="SSF52096">
    <property type="entry name" value="ClpP/crotonase"/>
    <property type="match status" value="2"/>
</dbReference>
<dbReference type="PRINTS" id="PR00081">
    <property type="entry name" value="GDHRDH"/>
</dbReference>
<dbReference type="GO" id="GO:0006552">
    <property type="term" value="P:L-leucine catabolic process"/>
    <property type="evidence" value="ECO:0007669"/>
    <property type="project" value="UniProtKB-UniPathway"/>
</dbReference>
<dbReference type="FunFam" id="3.90.226.10:FF:000021">
    <property type="entry name" value="Acetyl-CoA carboxylase carboxyltransferase subunit"/>
    <property type="match status" value="1"/>
</dbReference>
<dbReference type="EMBL" id="OC915364">
    <property type="protein sequence ID" value="CAD7640099.1"/>
    <property type="molecule type" value="Genomic_DNA"/>
</dbReference>
<dbReference type="EMBL" id="CAJPVJ010000539">
    <property type="protein sequence ID" value="CAG2162796.1"/>
    <property type="molecule type" value="Genomic_DNA"/>
</dbReference>
<keyword evidence="4" id="KW-1185">Reference proteome</keyword>
<dbReference type="SUPFAM" id="SSF51735">
    <property type="entry name" value="NAD(P)-binding Rossmann-fold domains"/>
    <property type="match status" value="1"/>
</dbReference>
<dbReference type="Proteomes" id="UP000728032">
    <property type="component" value="Unassembled WGS sequence"/>
</dbReference>
<evidence type="ECO:0000313" key="3">
    <source>
        <dbReference type="EMBL" id="CAD7640099.1"/>
    </source>
</evidence>
<dbReference type="Gene3D" id="3.90.226.10">
    <property type="entry name" value="2-enoyl-CoA Hydratase, Chain A, domain 1"/>
    <property type="match status" value="2"/>
</dbReference>
<dbReference type="OrthoDB" id="10265871at2759"/>
<dbReference type="InterPro" id="IPR011763">
    <property type="entry name" value="COA_CT_C"/>
</dbReference>
<dbReference type="UniPathway" id="UPA00363">
    <property type="reaction ID" value="UER00861"/>
</dbReference>
<evidence type="ECO:0000259" key="2">
    <source>
        <dbReference type="PROSITE" id="PS50989"/>
    </source>
</evidence>
<dbReference type="PROSITE" id="PS50989">
    <property type="entry name" value="COA_CT_CTER"/>
    <property type="match status" value="1"/>
</dbReference>
<dbReference type="Gene3D" id="3.40.50.720">
    <property type="entry name" value="NAD(P)-binding Rossmann-like Domain"/>
    <property type="match status" value="1"/>
</dbReference>
<dbReference type="Pfam" id="PF01039">
    <property type="entry name" value="Carboxyl_trans"/>
    <property type="match status" value="1"/>
</dbReference>
<dbReference type="CDD" id="cd05369">
    <property type="entry name" value="TER_DECR_SDR_a"/>
    <property type="match status" value="1"/>
</dbReference>
<evidence type="ECO:0000313" key="4">
    <source>
        <dbReference type="Proteomes" id="UP000728032"/>
    </source>
</evidence>
<gene>
    <name evidence="3" type="ORF">ONB1V03_LOCUS2385</name>
</gene>
<dbReference type="InterPro" id="IPR034733">
    <property type="entry name" value="AcCoA_carboxyl_beta"/>
</dbReference>
<dbReference type="InterPro" id="IPR056362">
    <property type="entry name" value="AtuA-like_ferredoxin_dom"/>
</dbReference>
<dbReference type="InterPro" id="IPR036291">
    <property type="entry name" value="NAD(P)-bd_dom_sf"/>
</dbReference>
<dbReference type="InterPro" id="IPR010839">
    <property type="entry name" value="AtuA_N"/>
</dbReference>
<dbReference type="Pfam" id="PF13561">
    <property type="entry name" value="adh_short_C2"/>
    <property type="match status" value="1"/>
</dbReference>
<dbReference type="InterPro" id="IPR011762">
    <property type="entry name" value="COA_CT_N"/>
</dbReference>
<protein>
    <recommendedName>
        <fullName evidence="5">3-hydroxyacyl-CoA dehydrogenase</fullName>
    </recommendedName>
</protein>
<dbReference type="FunFam" id="3.40.50.720:FF:000084">
    <property type="entry name" value="Short-chain dehydrogenase reductase"/>
    <property type="match status" value="1"/>
</dbReference>
<dbReference type="Pfam" id="PF23544">
    <property type="entry name" value="AtuA_ferredoxin"/>
    <property type="match status" value="1"/>
</dbReference>
<feature type="domain" description="CoA carboxyltransferase C-terminal" evidence="2">
    <location>
        <begin position="1038"/>
        <end position="1284"/>
    </location>
</feature>
<feature type="domain" description="CoA carboxyltransferase N-terminal" evidence="1">
    <location>
        <begin position="777"/>
        <end position="1035"/>
    </location>
</feature>
<dbReference type="PANTHER" id="PTHR47708">
    <property type="match status" value="1"/>
</dbReference>
<sequence>MEDQQITMSIMAKAMMTNPEHGYALDFVSRVMTPLLKKISDKKIKVISNAGGVNPLACRDALQKVLEAQGLDLKIAVVLGDDLMPQQAELNTQNIKEMFSGEDLPSQLASCNAYLGAVPIRDALDQGADIVITGRVVDSAVVLAPLLHEYQWSLEDYDKLSQGSLAGHIIECGAQCTGGNFTDWRLVQGFDNMGFPIVEVKADASFIVTKPKGTGGLVSVATVAEQVVYEIGNPQAYLLPDVTADFSKVKLEQVGEDRVLVIGAKGRAPTQQYKVSATYPDGYRVLVSFLIAGREAPEKAQPINSREVVVKIAVKHMFKEACMFFASEIAQASTGMAPALAGIVGGRPKASPVIKLFSFLVDKSKLSVAIDINGQRQNIQIPSGCSDQSFDVVAVGEVAQFTGQEIEVPLVEIAHARSGDKGNHSNIGVIARQPEYLPWIRANLTEEKVKEYMQHVLDPEKSKVIRYEITGSDAFQDQVIIVTGGGSGIGRCTAHELAALGAQVVITGRKIEKLENVSKEIIEDGGKVHFIVCDNREEHNVKEMIAEVIEKFGRLDGLVNNAGGQFPSNLEGISANGFDAVVRNNLHSTFYLMKEAYNQWMAKHGGSIVNMAADMWGGMPGMGHSGAARAGVDNLTKTAAVEWGRSGVRVNCVAPGWVVSSGMDNYTGDFAKFIIPSLAGNVPLKRMGTESEISSAICYLLSEAAGFISGMTIRIDGAASLGTRMYPLADASNSESFNGFHRAFIPDVLKQQLNRRKFMTVLQSEIAVGSEQFEQNKQALLAQIAEVRAVQNKNIEKSYAAKPKFDKKGKILPHERVRLALDADSPFVELCGLVGYAMHDDKDGSDAGGGIISGIGFVSGVRCLISASNSAIKGGTMSPMGVQKTLRLQAIAFEQKLPMLTLTESGGANLNYAAEVFTYGGMTFANQARLSAAGLPQVSVVHGNATAGGAYQPGLSDYVIAVRKQTEMLLAGPPLLLAATGEVATAEELGGAEMHAQVAGTAEFLAENDADGIRIAREVFEHLNWKEQTQKLNLSYKEPRYPAEELLGIIPASPKQPFDMKDVIARIVDDSEFFEVKQEYDALTVCGWAKIGGLHIGIITNNGPITPQGATKAAQFIHLCEQTKRPLLFLHNTTGFMVGTDAEQNGIIKHGSKLIQAVANTTVPKISIVVAGSYGAGNYAMCGRPLSPQFIFAWPNSHVAVMGSAQAGKVLRIVAEGKQKASGMEPNEQMLDFLEQSTAAKLEQQSTALFNTAMLHDDGIIDPRDTRKVLIFLLETIYEAEHRKLNPIRFGVSRL</sequence>
<proteinExistence type="predicted"/>
<evidence type="ECO:0000259" key="1">
    <source>
        <dbReference type="PROSITE" id="PS50980"/>
    </source>
</evidence>